<dbReference type="Pfam" id="PF07715">
    <property type="entry name" value="Plug"/>
    <property type="match status" value="1"/>
</dbReference>
<dbReference type="SUPFAM" id="SSF56935">
    <property type="entry name" value="Porins"/>
    <property type="match status" value="1"/>
</dbReference>
<feature type="domain" description="TonB-dependent receptor plug" evidence="13">
    <location>
        <begin position="209"/>
        <end position="288"/>
    </location>
</feature>
<evidence type="ECO:0000256" key="9">
    <source>
        <dbReference type="ARBA" id="ARBA00023237"/>
    </source>
</evidence>
<evidence type="ECO:0000259" key="13">
    <source>
        <dbReference type="Pfam" id="PF07715"/>
    </source>
</evidence>
<dbReference type="InterPro" id="IPR036942">
    <property type="entry name" value="Beta-barrel_TonB_sf"/>
</dbReference>
<keyword evidence="2" id="KW-0813">Transport</keyword>
<evidence type="ECO:0000313" key="15">
    <source>
        <dbReference type="Proteomes" id="UP000184109"/>
    </source>
</evidence>
<dbReference type="InterPro" id="IPR039426">
    <property type="entry name" value="TonB-dep_rcpt-like"/>
</dbReference>
<evidence type="ECO:0000256" key="4">
    <source>
        <dbReference type="ARBA" id="ARBA00022692"/>
    </source>
</evidence>
<dbReference type="InterPro" id="IPR012910">
    <property type="entry name" value="Plug_dom"/>
</dbReference>
<keyword evidence="5 11" id="KW-0732">Signal</keyword>
<keyword evidence="9" id="KW-0998">Cell outer membrane</keyword>
<dbReference type="Gene3D" id="2.170.130.10">
    <property type="entry name" value="TonB-dependent receptor, plug domain"/>
    <property type="match status" value="1"/>
</dbReference>
<dbReference type="PANTHER" id="PTHR30069:SF29">
    <property type="entry name" value="HEMOGLOBIN AND HEMOGLOBIN-HAPTOGLOBIN-BINDING PROTEIN 1-RELATED"/>
    <property type="match status" value="1"/>
</dbReference>
<feature type="domain" description="TonB-dependent receptor-like beta-barrel" evidence="12">
    <location>
        <begin position="391"/>
        <end position="807"/>
    </location>
</feature>
<dbReference type="GO" id="GO:0044718">
    <property type="term" value="P:siderophore transmembrane transport"/>
    <property type="evidence" value="ECO:0007669"/>
    <property type="project" value="TreeGrafter"/>
</dbReference>
<dbReference type="PANTHER" id="PTHR30069">
    <property type="entry name" value="TONB-DEPENDENT OUTER MEMBRANE RECEPTOR"/>
    <property type="match status" value="1"/>
</dbReference>
<evidence type="ECO:0000256" key="2">
    <source>
        <dbReference type="ARBA" id="ARBA00022448"/>
    </source>
</evidence>
<dbReference type="AlphaFoldDB" id="A0A1M5SUK5"/>
<dbReference type="GO" id="GO:0009279">
    <property type="term" value="C:cell outer membrane"/>
    <property type="evidence" value="ECO:0007669"/>
    <property type="project" value="UniProtKB-SubCell"/>
</dbReference>
<comment type="similarity">
    <text evidence="10">Belongs to the TonB-dependent receptor family.</text>
</comment>
<sequence length="857" mass="99098">MKKVLLLFYLFSFTVFSQENISLKQVLSQLSKTHKIAFSYNENQIQNFNQILVDSENDLNTILINLSLQTQLVFEKIDEKNYIIRNKSSETKNICAVIYSDKTKEELPFANVYFDDKTVLTNQQGKVEIKDILNDAVISIKLIGYKTKNIPVHSFTTTCKEIFLSEEIHQLNEVVITDYLTTGLSKKKDGSIVLNPKKTGILPGVLEPDVLQSLQLIPGVQSPDETASGIHIRGSTPDQNLVVFDGMKMYHFSHYFGLISAFNPYITNNVKLFRSGTHAKYGNIVGGVLDISIDNNAPDKFSAGFGSTLTHADFFIKAPLLNNKIGLVFSARRSITDFANTITNQKYAEVAFQNSKIAEGLDQENLRITNAKNDFFYEDYYSKILVAPNEKNQLSFSYLYSLNDLNFTGENPRTQEDFRDDIVIKNKGFHTDWKLDLADKGSHKIAFAKTDFYKDYDGSRIRTRPNGNQDNVFFNKTNTVQETSAEYSFKKETKKQNHWEIGTQFSNHQLTYNFKRIRSALNDFVDDNINGKMFSYALFSEYQINTNNKWLINLGLRWQHFNGIAKNFVEPRFNINYKTTKNLNFKFSTELKHQSVSQVLDFRNDGLGGLFNHFWALADERELPVLQSFQTTIGADYQKKGWTLDLEIYHKNIDGILFLFDQNVRAQKYYSGTNSVNGLDLLIKKQWYNYNTWVSYSLSKSIYHFNNLNDGDNFNGSFDTPHNFIWSHNYNLKKVEFSLGWRFRSGIPYTVKTAELNNSNRLKIVFNDLNTERLPNYKRLDFSARYKFYFKRDKNIKGQLGFTLQNILNRRNILSRDYEIQTIVNGQGANRTEKEVLVETDKISLGFVPNISFRVYF</sequence>
<evidence type="ECO:0000256" key="11">
    <source>
        <dbReference type="SAM" id="SignalP"/>
    </source>
</evidence>
<dbReference type="InterPro" id="IPR037066">
    <property type="entry name" value="Plug_dom_sf"/>
</dbReference>
<accession>A0A1M5SUK5</accession>
<dbReference type="InterPro" id="IPR000531">
    <property type="entry name" value="Beta-barrel_TonB"/>
</dbReference>
<proteinExistence type="inferred from homology"/>
<dbReference type="OrthoDB" id="9803050at2"/>
<keyword evidence="6 10" id="KW-0798">TonB box</keyword>
<feature type="chain" id="PRO_5012861401" evidence="11">
    <location>
        <begin position="18"/>
        <end position="857"/>
    </location>
</feature>
<dbReference type="GO" id="GO:0015344">
    <property type="term" value="F:siderophore uptake transmembrane transporter activity"/>
    <property type="evidence" value="ECO:0007669"/>
    <property type="project" value="TreeGrafter"/>
</dbReference>
<comment type="subcellular location">
    <subcellularLocation>
        <location evidence="1">Cell outer membrane</location>
        <topology evidence="1">Multi-pass membrane protein</topology>
    </subcellularLocation>
</comment>
<keyword evidence="8 14" id="KW-0675">Receptor</keyword>
<organism evidence="14 15">
    <name type="scientific">Wenyingzhuangia marina</name>
    <dbReference type="NCBI Taxonomy" id="1195760"/>
    <lineage>
        <taxon>Bacteria</taxon>
        <taxon>Pseudomonadati</taxon>
        <taxon>Bacteroidota</taxon>
        <taxon>Flavobacteriia</taxon>
        <taxon>Flavobacteriales</taxon>
        <taxon>Flavobacteriaceae</taxon>
        <taxon>Wenyingzhuangia</taxon>
    </lineage>
</organism>
<evidence type="ECO:0000256" key="1">
    <source>
        <dbReference type="ARBA" id="ARBA00004571"/>
    </source>
</evidence>
<feature type="signal peptide" evidence="11">
    <location>
        <begin position="1"/>
        <end position="17"/>
    </location>
</feature>
<evidence type="ECO:0000256" key="3">
    <source>
        <dbReference type="ARBA" id="ARBA00022452"/>
    </source>
</evidence>
<dbReference type="STRING" id="1195760.SAMN05444281_0530"/>
<evidence type="ECO:0000259" key="12">
    <source>
        <dbReference type="Pfam" id="PF00593"/>
    </source>
</evidence>
<dbReference type="Proteomes" id="UP000184109">
    <property type="component" value="Unassembled WGS sequence"/>
</dbReference>
<evidence type="ECO:0000256" key="8">
    <source>
        <dbReference type="ARBA" id="ARBA00023170"/>
    </source>
</evidence>
<dbReference type="EMBL" id="FQXQ01000001">
    <property type="protein sequence ID" value="SHH42209.1"/>
    <property type="molecule type" value="Genomic_DNA"/>
</dbReference>
<dbReference type="Pfam" id="PF00593">
    <property type="entry name" value="TonB_dep_Rec_b-barrel"/>
    <property type="match status" value="1"/>
</dbReference>
<evidence type="ECO:0000256" key="10">
    <source>
        <dbReference type="RuleBase" id="RU003357"/>
    </source>
</evidence>
<reference evidence="15" key="1">
    <citation type="submission" date="2016-11" db="EMBL/GenBank/DDBJ databases">
        <authorList>
            <person name="Varghese N."/>
            <person name="Submissions S."/>
        </authorList>
    </citation>
    <scope>NUCLEOTIDE SEQUENCE [LARGE SCALE GENOMIC DNA]</scope>
    <source>
        <strain evidence="15">DSM 100572</strain>
    </source>
</reference>
<keyword evidence="3" id="KW-1134">Transmembrane beta strand</keyword>
<keyword evidence="4" id="KW-0812">Transmembrane</keyword>
<evidence type="ECO:0000313" key="14">
    <source>
        <dbReference type="EMBL" id="SHH42209.1"/>
    </source>
</evidence>
<dbReference type="RefSeq" id="WP_073118119.1">
    <property type="nucleotide sequence ID" value="NZ_BMEN01000001.1"/>
</dbReference>
<protein>
    <submittedName>
        <fullName evidence="14">Outer membrane receptor for Fe3+-dicitrate</fullName>
    </submittedName>
</protein>
<keyword evidence="7 10" id="KW-0472">Membrane</keyword>
<dbReference type="Pfam" id="PF13715">
    <property type="entry name" value="CarbopepD_reg_2"/>
    <property type="match status" value="1"/>
</dbReference>
<keyword evidence="15" id="KW-1185">Reference proteome</keyword>
<evidence type="ECO:0000256" key="5">
    <source>
        <dbReference type="ARBA" id="ARBA00022729"/>
    </source>
</evidence>
<gene>
    <name evidence="14" type="ORF">SAMN05444281_0530</name>
</gene>
<evidence type="ECO:0000256" key="7">
    <source>
        <dbReference type="ARBA" id="ARBA00023136"/>
    </source>
</evidence>
<name>A0A1M5SUK5_9FLAO</name>
<dbReference type="Gene3D" id="2.40.170.20">
    <property type="entry name" value="TonB-dependent receptor, beta-barrel domain"/>
    <property type="match status" value="1"/>
</dbReference>
<evidence type="ECO:0000256" key="6">
    <source>
        <dbReference type="ARBA" id="ARBA00023077"/>
    </source>
</evidence>